<proteinExistence type="predicted"/>
<dbReference type="Pfam" id="PF13483">
    <property type="entry name" value="Lactamase_B_3"/>
    <property type="match status" value="1"/>
</dbReference>
<reference evidence="1" key="1">
    <citation type="journal article" date="2021" name="PeerJ">
        <title>Extensive microbial diversity within the chicken gut microbiome revealed by metagenomics and culture.</title>
        <authorList>
            <person name="Gilroy R."/>
            <person name="Ravi A."/>
            <person name="Getino M."/>
            <person name="Pursley I."/>
            <person name="Horton D.L."/>
            <person name="Alikhan N.F."/>
            <person name="Baker D."/>
            <person name="Gharbi K."/>
            <person name="Hall N."/>
            <person name="Watson M."/>
            <person name="Adriaenssens E.M."/>
            <person name="Foster-Nyarko E."/>
            <person name="Jarju S."/>
            <person name="Secka A."/>
            <person name="Antonio M."/>
            <person name="Oren A."/>
            <person name="Chaudhuri R.R."/>
            <person name="La Ragione R."/>
            <person name="Hildebrand F."/>
            <person name="Pallen M.J."/>
        </authorList>
    </citation>
    <scope>NUCLEOTIDE SEQUENCE</scope>
    <source>
        <strain evidence="1">G4-2901</strain>
    </source>
</reference>
<gene>
    <name evidence="1" type="ORF">H9777_08985</name>
</gene>
<reference evidence="1" key="2">
    <citation type="submission" date="2021-04" db="EMBL/GenBank/DDBJ databases">
        <authorList>
            <person name="Gilroy R."/>
        </authorList>
    </citation>
    <scope>NUCLEOTIDE SEQUENCE</scope>
    <source>
        <strain evidence="1">G4-2901</strain>
    </source>
</reference>
<evidence type="ECO:0000313" key="1">
    <source>
        <dbReference type="EMBL" id="MBU3838426.1"/>
    </source>
</evidence>
<sequence length="243" mass="28634">MCMELIYLHHSGFVILMNNSTIVIDYFEDSFSEKNGILHNDILKRNGKMYVLSSHFHADHFNKEIFEWGKNKNDITYILSNDIRRKRNIPRDSASWLKKGEEYNDNNIKIKAFGSTDVGISFLIETEGKTIFHAGDLNNWHWMDESPEDEWKRDEKKFLDEIKVISNDYKNIDLVLFPIDPRLGSEYMRGGKQFIDLIKPTVFIPMHFWNDYISANRFQQYAISKGIDSPEINCRGQIFHNIL</sequence>
<accession>A0A948WXU4</accession>
<dbReference type="EMBL" id="JAHLFW010000078">
    <property type="protein sequence ID" value="MBU3838426.1"/>
    <property type="molecule type" value="Genomic_DNA"/>
</dbReference>
<dbReference type="PANTHER" id="PTHR42967:SF1">
    <property type="entry name" value="MBL FOLD METALLO-HYDROLASE"/>
    <property type="match status" value="1"/>
</dbReference>
<protein>
    <submittedName>
        <fullName evidence="1">MBL fold metallo-hydrolase</fullName>
    </submittedName>
</protein>
<comment type="caution">
    <text evidence="1">The sequence shown here is derived from an EMBL/GenBank/DDBJ whole genome shotgun (WGS) entry which is preliminary data.</text>
</comment>
<evidence type="ECO:0000313" key="2">
    <source>
        <dbReference type="Proteomes" id="UP000783796"/>
    </source>
</evidence>
<dbReference type="PANTHER" id="PTHR42967">
    <property type="entry name" value="METAL DEPENDENT HYDROLASE"/>
    <property type="match status" value="1"/>
</dbReference>
<dbReference type="InterPro" id="IPR036866">
    <property type="entry name" value="RibonucZ/Hydroxyglut_hydro"/>
</dbReference>
<name>A0A948WXU4_9BACT</name>
<dbReference type="AlphaFoldDB" id="A0A948WXU4"/>
<dbReference type="Proteomes" id="UP000783796">
    <property type="component" value="Unassembled WGS sequence"/>
</dbReference>
<organism evidence="1 2">
    <name type="scientific">Candidatus Phocaeicola faecigallinarum</name>
    <dbReference type="NCBI Taxonomy" id="2838732"/>
    <lineage>
        <taxon>Bacteria</taxon>
        <taxon>Pseudomonadati</taxon>
        <taxon>Bacteroidota</taxon>
        <taxon>Bacteroidia</taxon>
        <taxon>Bacteroidales</taxon>
        <taxon>Bacteroidaceae</taxon>
        <taxon>Phocaeicola</taxon>
    </lineage>
</organism>
<dbReference type="SUPFAM" id="SSF56281">
    <property type="entry name" value="Metallo-hydrolase/oxidoreductase"/>
    <property type="match status" value="1"/>
</dbReference>
<dbReference type="Gene3D" id="3.60.15.10">
    <property type="entry name" value="Ribonuclease Z/Hydroxyacylglutathione hydrolase-like"/>
    <property type="match status" value="1"/>
</dbReference>